<dbReference type="STRING" id="187304.B0E33_07315"/>
<evidence type="ECO:0000256" key="1">
    <source>
        <dbReference type="SAM" id="MobiDB-lite"/>
    </source>
</evidence>
<feature type="region of interest" description="Disordered" evidence="1">
    <location>
        <begin position="182"/>
        <end position="205"/>
    </location>
</feature>
<feature type="signal peptide" evidence="2">
    <location>
        <begin position="1"/>
        <end position="27"/>
    </location>
</feature>
<sequence length="367" mass="38851">MPLVYSLVAAGVSAGLLLFGSFGTSHAAVVENFQSGGWNGSAFTDDQTGAFSTCVASVSYHSGITLYVQLDTNYNWAIGFSALQWNMKVGADIALQYRIDRGAWQSGVAKATSKNLARMQMPRGGYIITRFRRGRTLYVRDGTYNYEFRLTGTSRLMARLAKCVEQNIARYGAAPVAGAAGASSQGGLGHSAPTKDEAAASSSATDPQLAIEATQALFNLMGSAGLSGLKLIPDGQREEDLNGLHAVATNDARTIVAHIFPAGSYQSEEELMSLIVADSQKKCAEGKFTSGSERINENGKPIYTSYANCETGDFQLIERVAIAKRKAGGVFIYGVADTYVGEDGGAPVSPPELTDPDLYSAIANAAE</sequence>
<dbReference type="AlphaFoldDB" id="A0A0M6Y4W4"/>
<evidence type="ECO:0000256" key="2">
    <source>
        <dbReference type="SAM" id="SignalP"/>
    </source>
</evidence>
<feature type="chain" id="PRO_5005807558" evidence="2">
    <location>
        <begin position="28"/>
        <end position="367"/>
    </location>
</feature>
<evidence type="ECO:0000313" key="3">
    <source>
        <dbReference type="EMBL" id="CTQ44744.1"/>
    </source>
</evidence>
<dbReference type="EMBL" id="CXST01000002">
    <property type="protein sequence ID" value="CTQ44744.1"/>
    <property type="molecule type" value="Genomic_DNA"/>
</dbReference>
<gene>
    <name evidence="3" type="ORF">LAL4801_03190</name>
</gene>
<reference evidence="4" key="1">
    <citation type="submission" date="2015-07" db="EMBL/GenBank/DDBJ databases">
        <authorList>
            <person name="Rodrigo-Torres Lidia"/>
            <person name="Arahal R.David."/>
        </authorList>
    </citation>
    <scope>NUCLEOTIDE SEQUENCE [LARGE SCALE GENOMIC DNA]</scope>
    <source>
        <strain evidence="4">CECT 4801</strain>
    </source>
</reference>
<organism evidence="3 4">
    <name type="scientific">Roseibium aggregatum</name>
    <dbReference type="NCBI Taxonomy" id="187304"/>
    <lineage>
        <taxon>Bacteria</taxon>
        <taxon>Pseudomonadati</taxon>
        <taxon>Pseudomonadota</taxon>
        <taxon>Alphaproteobacteria</taxon>
        <taxon>Hyphomicrobiales</taxon>
        <taxon>Stappiaceae</taxon>
        <taxon>Roseibium</taxon>
    </lineage>
</organism>
<keyword evidence="4" id="KW-1185">Reference proteome</keyword>
<name>A0A0M6Y4W4_9HYPH</name>
<evidence type="ECO:0000313" key="4">
    <source>
        <dbReference type="Proteomes" id="UP000048926"/>
    </source>
</evidence>
<accession>A0A0M6Y4W4</accession>
<proteinExistence type="predicted"/>
<dbReference type="Proteomes" id="UP000048926">
    <property type="component" value="Unassembled WGS sequence"/>
</dbReference>
<keyword evidence="2" id="KW-0732">Signal</keyword>
<protein>
    <submittedName>
        <fullName evidence="3">Uncharacterized protein</fullName>
    </submittedName>
</protein>